<dbReference type="GO" id="GO:0106026">
    <property type="term" value="F:Gly-tRNA(Ala) deacylase activity"/>
    <property type="evidence" value="ECO:0007669"/>
    <property type="project" value="RHEA"/>
</dbReference>
<dbReference type="GO" id="GO:0005737">
    <property type="term" value="C:cytoplasm"/>
    <property type="evidence" value="ECO:0007669"/>
    <property type="project" value="UniProtKB-SubCell"/>
</dbReference>
<dbReference type="PANTHER" id="PTHR10472:SF5">
    <property type="entry name" value="D-AMINOACYL-TRNA DEACYLASE 1"/>
    <property type="match status" value="1"/>
</dbReference>
<gene>
    <name evidence="7" type="ORF">GSB_13832</name>
</gene>
<feature type="region of interest" description="Disordered" evidence="6">
    <location>
        <begin position="1"/>
        <end position="26"/>
    </location>
</feature>
<dbReference type="EMBL" id="AHHH01000301">
    <property type="protein sequence ID" value="ESU40162.1"/>
    <property type="molecule type" value="Genomic_DNA"/>
</dbReference>
<reference evidence="8" key="1">
    <citation type="submission" date="2012-02" db="EMBL/GenBank/DDBJ databases">
        <title>Genome sequencing of Giardia lamblia Genotypes A2 and B isolates (DH and GS) and comparative analysis with the genomes of Genotypes A1 and E (WB and Pig).</title>
        <authorList>
            <person name="Adam R."/>
            <person name="Dahlstrom E."/>
            <person name="Martens C."/>
            <person name="Bruno D."/>
            <person name="Barbian K."/>
            <person name="Porcella S.F."/>
            <person name="Nash T."/>
        </authorList>
    </citation>
    <scope>NUCLEOTIDE SEQUENCE</scope>
    <source>
        <strain evidence="8">GS</strain>
    </source>
</reference>
<dbReference type="NCBIfam" id="TIGR00256">
    <property type="entry name" value="D-aminoacyl-tRNA deacylase"/>
    <property type="match status" value="1"/>
</dbReference>
<organism evidence="7 8">
    <name type="scientific">Giardia intestinalis</name>
    <name type="common">Giardia lamblia</name>
    <dbReference type="NCBI Taxonomy" id="5741"/>
    <lineage>
        <taxon>Eukaryota</taxon>
        <taxon>Metamonada</taxon>
        <taxon>Diplomonadida</taxon>
        <taxon>Hexamitidae</taxon>
        <taxon>Giardiinae</taxon>
        <taxon>Giardia</taxon>
    </lineage>
</organism>
<evidence type="ECO:0000256" key="1">
    <source>
        <dbReference type="ARBA" id="ARBA00009673"/>
    </source>
</evidence>
<comment type="catalytic activity">
    <reaction evidence="3">
        <text>glycyl-tRNA(Ala) + H2O = tRNA(Ala) + glycine + H(+)</text>
        <dbReference type="Rhea" id="RHEA:53744"/>
        <dbReference type="Rhea" id="RHEA-COMP:9657"/>
        <dbReference type="Rhea" id="RHEA-COMP:13640"/>
        <dbReference type="ChEBI" id="CHEBI:15377"/>
        <dbReference type="ChEBI" id="CHEBI:15378"/>
        <dbReference type="ChEBI" id="CHEBI:57305"/>
        <dbReference type="ChEBI" id="CHEBI:78442"/>
        <dbReference type="ChEBI" id="CHEBI:78522"/>
        <dbReference type="EC" id="3.1.1.96"/>
    </reaction>
</comment>
<dbReference type="VEuPathDB" id="GiardiaDB:QR46_2005"/>
<evidence type="ECO:0000256" key="5">
    <source>
        <dbReference type="RuleBase" id="RU003470"/>
    </source>
</evidence>
<dbReference type="OrthoDB" id="275783at2759"/>
<name>V6TPA7_GIAIN</name>
<evidence type="ECO:0000313" key="8">
    <source>
        <dbReference type="Proteomes" id="UP000018040"/>
    </source>
</evidence>
<dbReference type="Gene3D" id="3.50.80.10">
    <property type="entry name" value="D-tyrosyl-tRNA(Tyr) deacylase"/>
    <property type="match status" value="1"/>
</dbReference>
<comment type="catalytic activity">
    <reaction evidence="4">
        <text>a D-aminoacyl-tRNA + H2O = a tRNA + a D-alpha-amino acid + H(+)</text>
        <dbReference type="Rhea" id="RHEA:13953"/>
        <dbReference type="Rhea" id="RHEA-COMP:10123"/>
        <dbReference type="Rhea" id="RHEA-COMP:10124"/>
        <dbReference type="ChEBI" id="CHEBI:15377"/>
        <dbReference type="ChEBI" id="CHEBI:15378"/>
        <dbReference type="ChEBI" id="CHEBI:59871"/>
        <dbReference type="ChEBI" id="CHEBI:78442"/>
        <dbReference type="ChEBI" id="CHEBI:79333"/>
        <dbReference type="EC" id="3.1.1.96"/>
    </reaction>
</comment>
<dbReference type="VEuPathDB" id="GiardiaDB:GL50803_0013832"/>
<evidence type="ECO:0000256" key="3">
    <source>
        <dbReference type="ARBA" id="ARBA00047676"/>
    </source>
</evidence>
<keyword evidence="5" id="KW-0694">RNA-binding</keyword>
<dbReference type="VEuPathDB" id="GiardiaDB:GL50581_601"/>
<dbReference type="Pfam" id="PF02580">
    <property type="entry name" value="Tyr_Deacylase"/>
    <property type="match status" value="1"/>
</dbReference>
<dbReference type="InterPro" id="IPR023509">
    <property type="entry name" value="DTD-like_sf"/>
</dbReference>
<proteinExistence type="inferred from homology"/>
<dbReference type="SUPFAM" id="SSF69500">
    <property type="entry name" value="DTD-like"/>
    <property type="match status" value="1"/>
</dbReference>
<dbReference type="Proteomes" id="UP000018040">
    <property type="component" value="Unassembled WGS sequence"/>
</dbReference>
<feature type="compositionally biased region" description="Basic residues" evidence="6">
    <location>
        <begin position="16"/>
        <end position="26"/>
    </location>
</feature>
<dbReference type="FunFam" id="3.50.80.10:FF:000001">
    <property type="entry name" value="D-aminoacyl-tRNA deacylase"/>
    <property type="match status" value="1"/>
</dbReference>
<sequence>MGGDASSLLHGGPGPSRRRWPSRGRPSRTTYEFLCSETADLFRETQGCTDGRQAHASRWVCPSRILSQRRRVEQRGQCALQMVELRWQDVVWRTDHKGSTPSSHKQGHLAETNVISIKNPMKVVIQRVLSGSVVVNKGKDTEYVSGSIEKGYVVLVGISREDVIEDMHYIAGKLLTARLFPDESGKEWVRNITEVNGEILLVSQFTLYGFLNGNKPDFHEAMKSEEAKPLFDKLVQYVKEKYNPDRVHTGAFGADMTVSIENDGPTTIIIDSRVSAYAKDAAGMAKIGGNKTWKKYNPDK</sequence>
<keyword evidence="5" id="KW-0820">tRNA-binding</keyword>
<evidence type="ECO:0000256" key="2">
    <source>
        <dbReference type="ARBA" id="ARBA00013056"/>
    </source>
</evidence>
<protein>
    <recommendedName>
        <fullName evidence="2 5">D-aminoacyl-tRNA deacylase</fullName>
        <ecNumber evidence="2 5">3.1.1.96</ecNumber>
    </recommendedName>
</protein>
<dbReference type="GO" id="GO:0051500">
    <property type="term" value="F:D-tyrosyl-tRNA(Tyr) deacylase activity"/>
    <property type="evidence" value="ECO:0007669"/>
    <property type="project" value="TreeGrafter"/>
</dbReference>
<dbReference type="AlphaFoldDB" id="V6TPA7"/>
<dbReference type="GO" id="GO:0000049">
    <property type="term" value="F:tRNA binding"/>
    <property type="evidence" value="ECO:0007669"/>
    <property type="project" value="UniProtKB-KW"/>
</dbReference>
<dbReference type="EC" id="3.1.1.96" evidence="2 5"/>
<comment type="similarity">
    <text evidence="1 5">Belongs to the DTD family.</text>
</comment>
<evidence type="ECO:0000313" key="7">
    <source>
        <dbReference type="EMBL" id="ESU40162.1"/>
    </source>
</evidence>
<accession>V6TPA7</accession>
<evidence type="ECO:0000256" key="4">
    <source>
        <dbReference type="ARBA" id="ARBA00048018"/>
    </source>
</evidence>
<evidence type="ECO:0000256" key="6">
    <source>
        <dbReference type="SAM" id="MobiDB-lite"/>
    </source>
</evidence>
<keyword evidence="5" id="KW-0378">Hydrolase</keyword>
<dbReference type="InterPro" id="IPR003732">
    <property type="entry name" value="Daa-tRNA_deacyls_DTD"/>
</dbReference>
<comment type="subcellular location">
    <subcellularLocation>
        <location evidence="5">Cytoplasm</location>
    </subcellularLocation>
</comment>
<dbReference type="VEuPathDB" id="GiardiaDB:DHA2_13832"/>
<dbReference type="PANTHER" id="PTHR10472">
    <property type="entry name" value="D-TYROSYL-TRNA TYR DEACYLASE"/>
    <property type="match status" value="1"/>
</dbReference>
<comment type="caution">
    <text evidence="7">The sequence shown here is derived from an EMBL/GenBank/DDBJ whole genome shotgun (WGS) entry which is preliminary data.</text>
</comment>
<keyword evidence="5" id="KW-0963">Cytoplasm</keyword>
<reference evidence="7 8" key="2">
    <citation type="journal article" date="2013" name="Genome Biol. Evol.">
        <title>Genome sequencing of Giardia lamblia genotypes A2 and B isolates (DH and GS) and comparative analysis with the genomes of genotypes A1 and E (WB and Pig).</title>
        <authorList>
            <person name="Adam R.D."/>
            <person name="Dahlstrom E.W."/>
            <person name="Martens C.A."/>
            <person name="Bruno D.P."/>
            <person name="Barbian K.D."/>
            <person name="Ricklefs S.M."/>
            <person name="Hernandez M.M."/>
            <person name="Narla N.P."/>
            <person name="Patel R.B."/>
            <person name="Porcella S.F."/>
            <person name="Nash T.E."/>
        </authorList>
    </citation>
    <scope>NUCLEOTIDE SEQUENCE [LARGE SCALE GENOMIC DNA]</scope>
    <source>
        <strain evidence="7 8">GS</strain>
    </source>
</reference>